<dbReference type="InterPro" id="IPR000374">
    <property type="entry name" value="PC_trans"/>
</dbReference>
<comment type="subcellular location">
    <subcellularLocation>
        <location evidence="2">Cell membrane</location>
        <topology evidence="2">Multi-pass membrane protein</topology>
    </subcellularLocation>
</comment>
<evidence type="ECO:0000313" key="21">
    <source>
        <dbReference type="Proteomes" id="UP000649829"/>
    </source>
</evidence>
<comment type="catalytic activity">
    <reaction evidence="1 18">
        <text>a 1,2-diacyl-sn-glycero-3-phosphate + CTP + H(+) = a CDP-1,2-diacyl-sn-glycerol + diphosphate</text>
        <dbReference type="Rhea" id="RHEA:16229"/>
        <dbReference type="ChEBI" id="CHEBI:15378"/>
        <dbReference type="ChEBI" id="CHEBI:33019"/>
        <dbReference type="ChEBI" id="CHEBI:37563"/>
        <dbReference type="ChEBI" id="CHEBI:58332"/>
        <dbReference type="ChEBI" id="CHEBI:58608"/>
        <dbReference type="EC" id="2.7.7.41"/>
    </reaction>
</comment>
<dbReference type="PANTHER" id="PTHR46382:SF1">
    <property type="entry name" value="PHOSPHATIDATE CYTIDYLYLTRANSFERASE"/>
    <property type="match status" value="1"/>
</dbReference>
<dbReference type="GO" id="GO:0005886">
    <property type="term" value="C:plasma membrane"/>
    <property type="evidence" value="ECO:0007669"/>
    <property type="project" value="UniProtKB-SubCell"/>
</dbReference>
<evidence type="ECO:0000256" key="8">
    <source>
        <dbReference type="ARBA" id="ARBA00022475"/>
    </source>
</evidence>
<dbReference type="AlphaFoldDB" id="A0A917WAE8"/>
<proteinExistence type="inferred from homology"/>
<evidence type="ECO:0000256" key="4">
    <source>
        <dbReference type="ARBA" id="ARBA00005189"/>
    </source>
</evidence>
<evidence type="ECO:0000256" key="19">
    <source>
        <dbReference type="SAM" id="Phobius"/>
    </source>
</evidence>
<comment type="pathway">
    <text evidence="3 18">Phospholipid metabolism; CDP-diacylglycerol biosynthesis; CDP-diacylglycerol from sn-glycerol 3-phosphate: step 3/3.</text>
</comment>
<evidence type="ECO:0000256" key="11">
    <source>
        <dbReference type="ARBA" id="ARBA00022692"/>
    </source>
</evidence>
<keyword evidence="17" id="KW-1208">Phospholipid metabolism</keyword>
<accession>A0A917WAE8</accession>
<reference evidence="20" key="2">
    <citation type="submission" date="2020-09" db="EMBL/GenBank/DDBJ databases">
        <authorList>
            <person name="Sun Q."/>
            <person name="Zhou Y."/>
        </authorList>
    </citation>
    <scope>NUCLEOTIDE SEQUENCE</scope>
    <source>
        <strain evidence="20">CGMCC 1.6293</strain>
    </source>
</reference>
<evidence type="ECO:0000256" key="5">
    <source>
        <dbReference type="ARBA" id="ARBA00010185"/>
    </source>
</evidence>
<evidence type="ECO:0000256" key="15">
    <source>
        <dbReference type="ARBA" id="ARBA00023136"/>
    </source>
</evidence>
<evidence type="ECO:0000256" key="10">
    <source>
        <dbReference type="ARBA" id="ARBA00022679"/>
    </source>
</evidence>
<comment type="pathway">
    <text evidence="4">Lipid metabolism.</text>
</comment>
<keyword evidence="8" id="KW-1003">Cell membrane</keyword>
<evidence type="ECO:0000256" key="13">
    <source>
        <dbReference type="ARBA" id="ARBA00022989"/>
    </source>
</evidence>
<organism evidence="20 21">
    <name type="scientific">Pseudooceanicola nanhaiensis</name>
    <dbReference type="NCBI Taxonomy" id="375761"/>
    <lineage>
        <taxon>Bacteria</taxon>
        <taxon>Pseudomonadati</taxon>
        <taxon>Pseudomonadota</taxon>
        <taxon>Alphaproteobacteria</taxon>
        <taxon>Rhodobacterales</taxon>
        <taxon>Paracoccaceae</taxon>
        <taxon>Pseudooceanicola</taxon>
    </lineage>
</organism>
<feature type="transmembrane region" description="Helical" evidence="19">
    <location>
        <begin position="135"/>
        <end position="154"/>
    </location>
</feature>
<evidence type="ECO:0000256" key="7">
    <source>
        <dbReference type="ARBA" id="ARBA00019373"/>
    </source>
</evidence>
<keyword evidence="14" id="KW-0443">Lipid metabolism</keyword>
<keyword evidence="10 18" id="KW-0808">Transferase</keyword>
<evidence type="ECO:0000256" key="16">
    <source>
        <dbReference type="ARBA" id="ARBA00023209"/>
    </source>
</evidence>
<evidence type="ECO:0000256" key="17">
    <source>
        <dbReference type="ARBA" id="ARBA00023264"/>
    </source>
</evidence>
<feature type="transmembrane region" description="Helical" evidence="19">
    <location>
        <begin position="16"/>
        <end position="36"/>
    </location>
</feature>
<keyword evidence="12 18" id="KW-0548">Nucleotidyltransferase</keyword>
<evidence type="ECO:0000256" key="3">
    <source>
        <dbReference type="ARBA" id="ARBA00005119"/>
    </source>
</evidence>
<evidence type="ECO:0000256" key="12">
    <source>
        <dbReference type="ARBA" id="ARBA00022695"/>
    </source>
</evidence>
<evidence type="ECO:0000256" key="9">
    <source>
        <dbReference type="ARBA" id="ARBA00022516"/>
    </source>
</evidence>
<dbReference type="PROSITE" id="PS01315">
    <property type="entry name" value="CDS"/>
    <property type="match status" value="1"/>
</dbReference>
<dbReference type="GO" id="GO:0004605">
    <property type="term" value="F:phosphatidate cytidylyltransferase activity"/>
    <property type="evidence" value="ECO:0007669"/>
    <property type="project" value="UniProtKB-EC"/>
</dbReference>
<dbReference type="Proteomes" id="UP000649829">
    <property type="component" value="Unassembled WGS sequence"/>
</dbReference>
<sequence>MVEQAPSSPGRNWGDLWPRLLSGLAMVLVGALLIWAGGHWFRIGAALIGAGMVWELARMIVPARPGVALQMGGIAGGCLALAIYLPPFAALPLLLAPSMVSISLVPSKRSIFMAYCALILIAAFGMVNIRDDLGFGWLLWLVAVVVVTDVMGYFAGRLIGGPKFWPRVSPKKTWSGTIAGWVGAAVVGLIFGGISDAGAMVAGVSVAVSMASQMGDMAESAVKRKVGVKDSSSLIPGHGGLLDRFDGMLGGSVFLLLAGPVVGFPPGLG</sequence>
<keyword evidence="21" id="KW-1185">Reference proteome</keyword>
<dbReference type="EC" id="2.7.7.41" evidence="6 18"/>
<evidence type="ECO:0000256" key="14">
    <source>
        <dbReference type="ARBA" id="ARBA00023098"/>
    </source>
</evidence>
<protein>
    <recommendedName>
        <fullName evidence="7 18">Phosphatidate cytidylyltransferase</fullName>
        <ecNumber evidence="6 18">2.7.7.41</ecNumber>
    </recommendedName>
</protein>
<evidence type="ECO:0000256" key="18">
    <source>
        <dbReference type="RuleBase" id="RU003938"/>
    </source>
</evidence>
<feature type="transmembrane region" description="Helical" evidence="19">
    <location>
        <begin position="112"/>
        <end position="129"/>
    </location>
</feature>
<feature type="transmembrane region" description="Helical" evidence="19">
    <location>
        <begin position="174"/>
        <end position="191"/>
    </location>
</feature>
<keyword evidence="11 18" id="KW-0812">Transmembrane</keyword>
<evidence type="ECO:0000256" key="2">
    <source>
        <dbReference type="ARBA" id="ARBA00004651"/>
    </source>
</evidence>
<comment type="caution">
    <text evidence="20">The sequence shown here is derived from an EMBL/GenBank/DDBJ whole genome shotgun (WGS) entry which is preliminary data.</text>
</comment>
<feature type="transmembrane region" description="Helical" evidence="19">
    <location>
        <begin position="73"/>
        <end position="100"/>
    </location>
</feature>
<name>A0A917WAE8_9RHOB</name>
<dbReference type="GO" id="GO:0016024">
    <property type="term" value="P:CDP-diacylglycerol biosynthetic process"/>
    <property type="evidence" value="ECO:0007669"/>
    <property type="project" value="TreeGrafter"/>
</dbReference>
<keyword evidence="15 19" id="KW-0472">Membrane</keyword>
<reference evidence="20" key="1">
    <citation type="journal article" date="2014" name="Int. J. Syst. Evol. Microbiol.">
        <title>Complete genome sequence of Corynebacterium casei LMG S-19264T (=DSM 44701T), isolated from a smear-ripened cheese.</title>
        <authorList>
            <consortium name="US DOE Joint Genome Institute (JGI-PGF)"/>
            <person name="Walter F."/>
            <person name="Albersmeier A."/>
            <person name="Kalinowski J."/>
            <person name="Ruckert C."/>
        </authorList>
    </citation>
    <scope>NUCLEOTIDE SEQUENCE</scope>
    <source>
        <strain evidence="20">CGMCC 1.6293</strain>
    </source>
</reference>
<dbReference type="PANTHER" id="PTHR46382">
    <property type="entry name" value="PHOSPHATIDATE CYTIDYLYLTRANSFERASE"/>
    <property type="match status" value="1"/>
</dbReference>
<keyword evidence="16" id="KW-0594">Phospholipid biosynthesis</keyword>
<dbReference type="Pfam" id="PF01148">
    <property type="entry name" value="CTP_transf_1"/>
    <property type="match status" value="1"/>
</dbReference>
<dbReference type="RefSeq" id="WP_028285727.1">
    <property type="nucleotide sequence ID" value="NZ_BMLF01000001.1"/>
</dbReference>
<comment type="similarity">
    <text evidence="5 18">Belongs to the CDS family.</text>
</comment>
<evidence type="ECO:0000313" key="20">
    <source>
        <dbReference type="EMBL" id="GGL88490.1"/>
    </source>
</evidence>
<keyword evidence="13 19" id="KW-1133">Transmembrane helix</keyword>
<gene>
    <name evidence="20" type="primary">cdsA</name>
    <name evidence="20" type="ORF">GCM10011534_08180</name>
</gene>
<evidence type="ECO:0000256" key="6">
    <source>
        <dbReference type="ARBA" id="ARBA00012487"/>
    </source>
</evidence>
<dbReference type="EMBL" id="BMLF01000001">
    <property type="protein sequence ID" value="GGL88490.1"/>
    <property type="molecule type" value="Genomic_DNA"/>
</dbReference>
<keyword evidence="9" id="KW-0444">Lipid biosynthesis</keyword>
<evidence type="ECO:0000256" key="1">
    <source>
        <dbReference type="ARBA" id="ARBA00001698"/>
    </source>
</evidence>